<evidence type="ECO:0000256" key="1">
    <source>
        <dbReference type="ARBA" id="ARBA00001957"/>
    </source>
</evidence>
<evidence type="ECO:0000256" key="5">
    <source>
        <dbReference type="ARBA" id="ARBA00022737"/>
    </source>
</evidence>
<dbReference type="GO" id="GO:0044550">
    <property type="term" value="P:secondary metabolite biosynthetic process"/>
    <property type="evidence" value="ECO:0007669"/>
    <property type="project" value="TreeGrafter"/>
</dbReference>
<dbReference type="Gene3D" id="3.30.559.10">
    <property type="entry name" value="Chloramphenicol acetyltransferase-like domain"/>
    <property type="match status" value="1"/>
</dbReference>
<dbReference type="NCBIfam" id="TIGR01733">
    <property type="entry name" value="AA-adenyl-dom"/>
    <property type="match status" value="1"/>
</dbReference>
<evidence type="ECO:0000313" key="10">
    <source>
        <dbReference type="Proteomes" id="UP000515679"/>
    </source>
</evidence>
<dbReference type="InterPro" id="IPR006162">
    <property type="entry name" value="Ppantetheine_attach_site"/>
</dbReference>
<keyword evidence="3" id="KW-0596">Phosphopantetheine</keyword>
<comment type="cofactor">
    <cofactor evidence="1">
        <name>pantetheine 4'-phosphate</name>
        <dbReference type="ChEBI" id="CHEBI:47942"/>
    </cofactor>
</comment>
<dbReference type="FunFam" id="3.40.50.12780:FF:000012">
    <property type="entry name" value="Non-ribosomal peptide synthetase"/>
    <property type="match status" value="1"/>
</dbReference>
<dbReference type="GO" id="GO:0043041">
    <property type="term" value="P:amino acid activation for nonribosomal peptide biosynthetic process"/>
    <property type="evidence" value="ECO:0007669"/>
    <property type="project" value="TreeGrafter"/>
</dbReference>
<dbReference type="Pfam" id="PF00550">
    <property type="entry name" value="PP-binding"/>
    <property type="match status" value="1"/>
</dbReference>
<dbReference type="CDD" id="cd05930">
    <property type="entry name" value="A_NRPS"/>
    <property type="match status" value="1"/>
</dbReference>
<keyword evidence="10" id="KW-1185">Reference proteome</keyword>
<dbReference type="InterPro" id="IPR020845">
    <property type="entry name" value="AMP-binding_CS"/>
</dbReference>
<dbReference type="InterPro" id="IPR036736">
    <property type="entry name" value="ACP-like_sf"/>
</dbReference>
<evidence type="ECO:0000259" key="8">
    <source>
        <dbReference type="PROSITE" id="PS50075"/>
    </source>
</evidence>
<organism evidence="9 10">
    <name type="scientific">Cohnella cholangitidis</name>
    <dbReference type="NCBI Taxonomy" id="2598458"/>
    <lineage>
        <taxon>Bacteria</taxon>
        <taxon>Bacillati</taxon>
        <taxon>Bacillota</taxon>
        <taxon>Bacilli</taxon>
        <taxon>Bacillales</taxon>
        <taxon>Paenibacillaceae</taxon>
        <taxon>Cohnella</taxon>
    </lineage>
</organism>
<proteinExistence type="inferred from homology"/>
<evidence type="ECO:0000256" key="4">
    <source>
        <dbReference type="ARBA" id="ARBA00022553"/>
    </source>
</evidence>
<dbReference type="InterPro" id="IPR023213">
    <property type="entry name" value="CAT-like_dom_sf"/>
</dbReference>
<dbReference type="FunFam" id="1.10.1200.10:FF:000005">
    <property type="entry name" value="Nonribosomal peptide synthetase 1"/>
    <property type="match status" value="1"/>
</dbReference>
<dbReference type="GO" id="GO:0003824">
    <property type="term" value="F:catalytic activity"/>
    <property type="evidence" value="ECO:0007669"/>
    <property type="project" value="UniProtKB-KW"/>
</dbReference>
<dbReference type="Gene3D" id="3.30.559.30">
    <property type="entry name" value="Nonribosomal peptide synthetase, condensation domain"/>
    <property type="match status" value="2"/>
</dbReference>
<dbReference type="PRINTS" id="PR00154">
    <property type="entry name" value="AMPBINDING"/>
</dbReference>
<dbReference type="PROSITE" id="PS50075">
    <property type="entry name" value="CARRIER"/>
    <property type="match status" value="1"/>
</dbReference>
<dbReference type="GO" id="GO:0017000">
    <property type="term" value="P:antibiotic biosynthetic process"/>
    <property type="evidence" value="ECO:0007669"/>
    <property type="project" value="UniProtKB-KW"/>
</dbReference>
<sequence>MSPRKLIERSLDRQAETYWSGVMRGWGSEPPLQPDGYGKTGDKRQVEIAVPDSLVAKMDKYCNGREDLRMVFYLAAWATVLLAFTQSESKIAIAVPVSRGNDDEEAYDSRVVPITFDRPEKQTSFKDLLLHLLETFKNNDKHLAYWLARSDASELPAGFERFRFHYINPQRREMKTTFAETNETLIECRISANGKGIWSLVIVYDSGHYSRHLAETIAESCVAVLEQAVEQPERKLIAFELRSLAEVANQAILNDTAAEFASDQTIHGMFALVATARTNAIAVVCGSETLSYGELNAKAEQLALCLHERGVRQGDRVAVMMERSSAWIVSLLAVLKSGAVYIPIDPAYPNLRIDYMLKDSQASALILRDDNEASQAYSGIRFNYNEDLFLHVGVENVISSACRTLPDDLAYLLYTSGSTGAPKGVMVEHRGVLNLRHYFMSAYRVGEADRVLQFASASFDASIWEISMALLTGAQLHIATPEIIGEPTRFERWAADSGITIATLPPTYADKLAPRNLDKLRMLITAGSESNRELLAIWAEHVEYVNAYGPTETTVCASAWTGKPDRIVTTAPVPVGKPLPNTQIRIVNRYLQTLPSGIPGELVVSGTGLARGYWNKEEMTEQKFVSLPGEGTRAYRTGDLAKWGADGNLIFLGRIDRQVKIRGYRIETEEVRHVLAGLQGVKDAIVTVKPDPQEEPALVGYYVGDYAGEDGSAALRDQLANRLPGYMVPAFLIKLSTIPLTSNGKPDLASLPEPGAWLANQEQSDEQLPQGECETKLADIWHKVLGVERIGREDDFFMLGGHSMKAAKLAAEIYGAFGANMPIELIFRHSKLFEMASWITDIGRLGLATVIPQAPMKAAYRLSPAQSRVFIAESSSPDNTLYVLPFLFQLEPTPDYARLEAAFRQLIERHEPLRSSFGWEGNEPVQLVASDAEFLITRVAGRGETPEQLAERLIEPFDLARAPLLRIAWIDEEAGSVRLFLQLHHIIADGLSLGVLLHDLNAILSGETLEPLPLQYKDYCEWLNGREVREEDELFWTNRFADYEGTADLPIDYPRPTVRRPEGDTLAIQWDREMAACIRKLSEACQATVHMTMLAAYYTLLSKLTGSEDGVVGSLHAGRNHPDAMGMVGMFVHTLAHRNRADGSLTFREFAALVKRRVLEDYEHSDYPFELLARKQKVRNAARNPLFDTMFVLQNLDAAPTAIGTSRWLPVILKEKLSRFDLVFQAWENEEGMLLWITYASSLFRPETAAAIAEDYRKLLAMLSEHPDTPLSEVGLTVDYRPITATGLAFDFQF</sequence>
<dbReference type="Pfam" id="PF13193">
    <property type="entry name" value="AMP-binding_C"/>
    <property type="match status" value="1"/>
</dbReference>
<dbReference type="InterPro" id="IPR042099">
    <property type="entry name" value="ANL_N_sf"/>
</dbReference>
<keyword evidence="7" id="KW-0511">Multifunctional enzyme</keyword>
<dbReference type="InterPro" id="IPR001242">
    <property type="entry name" value="Condensation_dom"/>
</dbReference>
<name>A0A7G5BS89_9BACL</name>
<dbReference type="Proteomes" id="UP000515679">
    <property type="component" value="Chromosome"/>
</dbReference>
<dbReference type="InterPro" id="IPR009081">
    <property type="entry name" value="PP-bd_ACP"/>
</dbReference>
<dbReference type="GO" id="GO:0008610">
    <property type="term" value="P:lipid biosynthetic process"/>
    <property type="evidence" value="ECO:0007669"/>
    <property type="project" value="UniProtKB-ARBA"/>
</dbReference>
<gene>
    <name evidence="9" type="ORF">FPL14_00320</name>
</gene>
<dbReference type="InterPro" id="IPR000873">
    <property type="entry name" value="AMP-dep_synth/lig_dom"/>
</dbReference>
<dbReference type="PROSITE" id="PS00012">
    <property type="entry name" value="PHOSPHOPANTETHEINE"/>
    <property type="match status" value="1"/>
</dbReference>
<dbReference type="InterPro" id="IPR025110">
    <property type="entry name" value="AMP-bd_C"/>
</dbReference>
<keyword evidence="5" id="KW-0677">Repeat</keyword>
<comment type="similarity">
    <text evidence="2">Belongs to the ATP-dependent AMP-binding enzyme family.</text>
</comment>
<dbReference type="Pfam" id="PF00501">
    <property type="entry name" value="AMP-binding"/>
    <property type="match status" value="1"/>
</dbReference>
<dbReference type="SUPFAM" id="SSF47336">
    <property type="entry name" value="ACP-like"/>
    <property type="match status" value="1"/>
</dbReference>
<dbReference type="PANTHER" id="PTHR45527">
    <property type="entry name" value="NONRIBOSOMAL PEPTIDE SYNTHETASE"/>
    <property type="match status" value="1"/>
</dbReference>
<dbReference type="RefSeq" id="WP_182301155.1">
    <property type="nucleotide sequence ID" value="NZ_CP041969.1"/>
</dbReference>
<dbReference type="SUPFAM" id="SSF56801">
    <property type="entry name" value="Acetyl-CoA synthetase-like"/>
    <property type="match status" value="1"/>
</dbReference>
<keyword evidence="6" id="KW-0045">Antibiotic biosynthesis</keyword>
<dbReference type="SUPFAM" id="SSF52777">
    <property type="entry name" value="CoA-dependent acyltransferases"/>
    <property type="match status" value="3"/>
</dbReference>
<dbReference type="PANTHER" id="PTHR45527:SF1">
    <property type="entry name" value="FATTY ACID SYNTHASE"/>
    <property type="match status" value="1"/>
</dbReference>
<reference evidence="9 10" key="1">
    <citation type="submission" date="2019-07" db="EMBL/GenBank/DDBJ databases">
        <authorList>
            <person name="Kim J.K."/>
            <person name="Cheong H.-M."/>
            <person name="Choi Y."/>
            <person name="Hwang K.J."/>
            <person name="Lee S."/>
            <person name="Choi C."/>
        </authorList>
    </citation>
    <scope>NUCLEOTIDE SEQUENCE [LARGE SCALE GENOMIC DNA]</scope>
    <source>
        <strain evidence="9 10">KS 22</strain>
    </source>
</reference>
<evidence type="ECO:0000256" key="3">
    <source>
        <dbReference type="ARBA" id="ARBA00022450"/>
    </source>
</evidence>
<dbReference type="InterPro" id="IPR010071">
    <property type="entry name" value="AA_adenyl_dom"/>
</dbReference>
<dbReference type="PROSITE" id="PS00455">
    <property type="entry name" value="AMP_BINDING"/>
    <property type="match status" value="1"/>
</dbReference>
<dbReference type="FunFam" id="3.40.50.980:FF:000001">
    <property type="entry name" value="Non-ribosomal peptide synthetase"/>
    <property type="match status" value="1"/>
</dbReference>
<dbReference type="InterPro" id="IPR045851">
    <property type="entry name" value="AMP-bd_C_sf"/>
</dbReference>
<evidence type="ECO:0000256" key="6">
    <source>
        <dbReference type="ARBA" id="ARBA00023194"/>
    </source>
</evidence>
<dbReference type="Gene3D" id="3.30.300.30">
    <property type="match status" value="1"/>
</dbReference>
<protein>
    <submittedName>
        <fullName evidence="9">Amino acid adenylation domain-containing protein</fullName>
    </submittedName>
</protein>
<dbReference type="GO" id="GO:0031177">
    <property type="term" value="F:phosphopantetheine binding"/>
    <property type="evidence" value="ECO:0007669"/>
    <property type="project" value="TreeGrafter"/>
</dbReference>
<dbReference type="KEGG" id="cchl:FPL14_00320"/>
<dbReference type="Pfam" id="PF00668">
    <property type="entry name" value="Condensation"/>
    <property type="match status" value="1"/>
</dbReference>
<dbReference type="InterPro" id="IPR020459">
    <property type="entry name" value="AMP-binding"/>
</dbReference>
<evidence type="ECO:0000256" key="7">
    <source>
        <dbReference type="ARBA" id="ARBA00023268"/>
    </source>
</evidence>
<dbReference type="Gene3D" id="1.10.1200.10">
    <property type="entry name" value="ACP-like"/>
    <property type="match status" value="1"/>
</dbReference>
<dbReference type="CDD" id="cd19531">
    <property type="entry name" value="LCL_NRPS-like"/>
    <property type="match status" value="1"/>
</dbReference>
<evidence type="ECO:0000313" key="9">
    <source>
        <dbReference type="EMBL" id="QMV39823.1"/>
    </source>
</evidence>
<keyword evidence="4" id="KW-0597">Phosphoprotein</keyword>
<dbReference type="Gene3D" id="3.40.50.12780">
    <property type="entry name" value="N-terminal domain of ligase-like"/>
    <property type="match status" value="1"/>
</dbReference>
<feature type="domain" description="Carrier" evidence="8">
    <location>
        <begin position="768"/>
        <end position="843"/>
    </location>
</feature>
<dbReference type="EMBL" id="CP041969">
    <property type="protein sequence ID" value="QMV39823.1"/>
    <property type="molecule type" value="Genomic_DNA"/>
</dbReference>
<accession>A0A7G5BS89</accession>
<dbReference type="GO" id="GO:0005737">
    <property type="term" value="C:cytoplasm"/>
    <property type="evidence" value="ECO:0007669"/>
    <property type="project" value="TreeGrafter"/>
</dbReference>
<evidence type="ECO:0000256" key="2">
    <source>
        <dbReference type="ARBA" id="ARBA00006432"/>
    </source>
</evidence>